<keyword evidence="2" id="KW-1185">Reference proteome</keyword>
<protein>
    <submittedName>
        <fullName evidence="1">Uncharacterized protein</fullName>
    </submittedName>
</protein>
<evidence type="ECO:0000313" key="2">
    <source>
        <dbReference type="Proteomes" id="UP000827609"/>
    </source>
</evidence>
<gene>
    <name evidence="1" type="ORF">pEaSNUABM7_00241</name>
</gene>
<proteinExistence type="predicted"/>
<name>A0AAE7WT37_9CAUD</name>
<reference evidence="1" key="1">
    <citation type="submission" date="2021-06" db="EMBL/GenBank/DDBJ databases">
        <title>Complete genome sequence of Erwinia phage pEa_SNUABM_7.</title>
        <authorList>
            <person name="Kim S.G."/>
            <person name="Park S.C."/>
        </authorList>
    </citation>
    <scope>NUCLEOTIDE SEQUENCE</scope>
</reference>
<organism evidence="1 2">
    <name type="scientific">Erwinia phage pEa_SNUABM_7</name>
    <dbReference type="NCBI Taxonomy" id="2866695"/>
    <lineage>
        <taxon>Viruses</taxon>
        <taxon>Duplodnaviria</taxon>
        <taxon>Heunggongvirae</taxon>
        <taxon>Uroviricota</taxon>
        <taxon>Caudoviricetes</taxon>
        <taxon>Snuvirus</taxon>
        <taxon>Snuvirus SNUABM7</taxon>
    </lineage>
</organism>
<dbReference type="EMBL" id="MZ475896">
    <property type="protein sequence ID" value="QYW04909.1"/>
    <property type="molecule type" value="Genomic_DNA"/>
</dbReference>
<sequence>MTDVVVFDKQSEWEDFGSAVYEEFRLNVMTGSSSASQIPSVVASEDVKHVLNYANKGLDQSPIVVLDVLIREIDLAEGESRNYDADGLDSAVRKIVDLYKARAADLDCHLTGNFLNTGHQVDGALLRIYRNSDWSCKGHPEVLVGPIGMYHCDKCGELQVAGTFHSVPEQANV</sequence>
<accession>A0AAE7WT37</accession>
<evidence type="ECO:0000313" key="1">
    <source>
        <dbReference type="EMBL" id="QYW04909.1"/>
    </source>
</evidence>
<dbReference type="Proteomes" id="UP000827609">
    <property type="component" value="Segment"/>
</dbReference>